<evidence type="ECO:0000313" key="2">
    <source>
        <dbReference type="Proteomes" id="UP000307173"/>
    </source>
</evidence>
<dbReference type="Proteomes" id="UP000307173">
    <property type="component" value="Unassembled WGS sequence"/>
</dbReference>
<proteinExistence type="predicted"/>
<comment type="caution">
    <text evidence="1">The sequence shown here is derived from an EMBL/GenBank/DDBJ whole genome shotgun (WGS) entry which is preliminary data.</text>
</comment>
<gene>
    <name evidence="1" type="ORF">CANINC_001701</name>
</gene>
<evidence type="ECO:0000313" key="1">
    <source>
        <dbReference type="EMBL" id="TID29717.1"/>
    </source>
</evidence>
<reference evidence="1 2" key="1">
    <citation type="journal article" date="2019" name="Front. Genet.">
        <title>Whole-Genome Sequencing of the Opportunistic Yeast Pathogen Candida inconspicua Uncovers Its Hybrid Origin.</title>
        <authorList>
            <person name="Mixao V."/>
            <person name="Hansen A.P."/>
            <person name="Saus E."/>
            <person name="Boekhout T."/>
            <person name="Lass-Florl C."/>
            <person name="Gabaldon T."/>
        </authorList>
    </citation>
    <scope>NUCLEOTIDE SEQUENCE [LARGE SCALE GENOMIC DNA]</scope>
    <source>
        <strain evidence="1 2">CBS 180</strain>
    </source>
</reference>
<keyword evidence="2" id="KW-1185">Reference proteome</keyword>
<accession>A0A4T0X457</accession>
<name>A0A4T0X457_9ASCO</name>
<dbReference type="EMBL" id="SELW01000272">
    <property type="protein sequence ID" value="TID29717.1"/>
    <property type="molecule type" value="Genomic_DNA"/>
</dbReference>
<sequence length="251" mass="30032">MEIRTDSTVEKEIDDINARTENNILNRIEIKLKNTVKKIIKAEREEFNSLVRIIKRQLERNINTENSTLTKYIKTYGILKNEIDQIYKRKEYLNEIYQNTRNKYSVYKTISAYIKDLLFMKNTDNGTTNPEMAANQRPISSDFKFIKESIRKVHELFTKEHYNFYKTYKRLHGMFYWLIIFSSVKDCGKKRLDLLLPLHIPPSNWDVILLEFITHVLSIKNFYNMISKDAGVCLNTFHFIPITKMTRFLDY</sequence>
<organism evidence="1 2">
    <name type="scientific">Pichia inconspicua</name>
    <dbReference type="NCBI Taxonomy" id="52247"/>
    <lineage>
        <taxon>Eukaryota</taxon>
        <taxon>Fungi</taxon>
        <taxon>Dikarya</taxon>
        <taxon>Ascomycota</taxon>
        <taxon>Saccharomycotina</taxon>
        <taxon>Pichiomycetes</taxon>
        <taxon>Pichiales</taxon>
        <taxon>Pichiaceae</taxon>
        <taxon>Pichia</taxon>
    </lineage>
</organism>
<protein>
    <submittedName>
        <fullName evidence="1">Uncharacterized protein</fullName>
    </submittedName>
</protein>
<dbReference type="AlphaFoldDB" id="A0A4T0X457"/>
<dbReference type="STRING" id="52247.A0A4T0X457"/>